<evidence type="ECO:0000256" key="8">
    <source>
        <dbReference type="ARBA" id="ARBA00022842"/>
    </source>
</evidence>
<feature type="transmembrane region" description="Helical" evidence="14">
    <location>
        <begin position="846"/>
        <end position="862"/>
    </location>
</feature>
<dbReference type="Pfam" id="PF00122">
    <property type="entry name" value="E1-E2_ATPase"/>
    <property type="match status" value="1"/>
</dbReference>
<evidence type="ECO:0000256" key="6">
    <source>
        <dbReference type="ARBA" id="ARBA00022741"/>
    </source>
</evidence>
<keyword evidence="5 14" id="KW-0812">Transmembrane</keyword>
<keyword evidence="9" id="KW-1278">Translocase</keyword>
<protein>
    <submittedName>
        <fullName evidence="16">ATPase</fullName>
    </submittedName>
</protein>
<evidence type="ECO:0000256" key="9">
    <source>
        <dbReference type="ARBA" id="ARBA00022967"/>
    </source>
</evidence>
<keyword evidence="11 14" id="KW-0472">Membrane</keyword>
<dbReference type="GO" id="GO:0005524">
    <property type="term" value="F:ATP binding"/>
    <property type="evidence" value="ECO:0007669"/>
    <property type="project" value="UniProtKB-KW"/>
</dbReference>
<keyword evidence="3" id="KW-1003">Cell membrane</keyword>
<evidence type="ECO:0000256" key="12">
    <source>
        <dbReference type="ARBA" id="ARBA00049360"/>
    </source>
</evidence>
<feature type="region of interest" description="Disordered" evidence="13">
    <location>
        <begin position="185"/>
        <end position="205"/>
    </location>
</feature>
<comment type="subcellular location">
    <subcellularLocation>
        <location evidence="1">Cell membrane</location>
        <topology evidence="1">Multi-pass membrane protein</topology>
    </subcellularLocation>
</comment>
<dbReference type="Pfam" id="PF00690">
    <property type="entry name" value="Cation_ATPase_N"/>
    <property type="match status" value="1"/>
</dbReference>
<dbReference type="PRINTS" id="PR00120">
    <property type="entry name" value="HATPASE"/>
</dbReference>
<feature type="transmembrane region" description="Helical" evidence="14">
    <location>
        <begin position="882"/>
        <end position="901"/>
    </location>
</feature>
<evidence type="ECO:0000256" key="4">
    <source>
        <dbReference type="ARBA" id="ARBA00022553"/>
    </source>
</evidence>
<evidence type="ECO:0000313" key="17">
    <source>
        <dbReference type="Proteomes" id="UP000054375"/>
    </source>
</evidence>
<dbReference type="NCBIfam" id="TIGR01494">
    <property type="entry name" value="ATPase_P-type"/>
    <property type="match status" value="3"/>
</dbReference>
<dbReference type="EMBL" id="LMWV01000016">
    <property type="protein sequence ID" value="KUN65966.1"/>
    <property type="molecule type" value="Genomic_DNA"/>
</dbReference>
<dbReference type="GO" id="GO:0006883">
    <property type="term" value="P:intracellular sodium ion homeostasis"/>
    <property type="evidence" value="ECO:0007669"/>
    <property type="project" value="TreeGrafter"/>
</dbReference>
<sequence length="920" mass="97147">MTVQPQSRTAPSRPAQDDWYARSPAELLAAFDVDPGVGLSAARAADLRARNGPNALPEESRTPAWIRFLGQYRSYMQIVLVAAAAVSLIIQEWTTGILLIVLTLVNAVVGLRQEGKAESAMNALKSMMKTTARVRRDGTEAEVPAEDLVVGDVVLIAAGDQVPADGRIIEASALQIDESALTGESVPAAKDSGTLPGGRRPPPGDRTNMAFMNTPVTHGSGLVVVTGTGADTELGRISGMLSVTEKEVPPLTRELDRLTLWITGAAGLTMIVMFALGRSRDQAWDVLFVSAVSLAIAAIPEALPTVTQAILSVGSLNLAQRNAIVKELPSVETLAFTSAINSDKTGTLTMNQMTAVEVLTPTDRYTVSGTGYTLEGRIHHAAGAATDMEDAILPYVVASDARLVGGEVVGDPTEGALLVLAHKAGLDTDATAQQFPRLAVLPFAPDYKLMATFNSAVDTAGRPVVRCFVKGAAPAVMARTTGALADGRTVPWDAELQERARAATERMGGEGNRVMAAATRDLAPADFDPEGDLLGYVTGLQLTSLVAMVDPPRPESTAAVADAQAAHIRVRLITGDDVTTGAAIARQIGIPGEAVLGADFAAFTEEEQLDRIDRIGVVGRVAPEHKVLLANTLKKKGEVVAMTGDGVNDAPAIKAADIGIAMGSGTDVAKNAGRMILSDDNFSTLVYAVEQGRAIYDNLTKYIRFVLLLLVTFVLTFLGATIFNIAAGEPFTPPQVLWIHFVVNASFGFALGFDQESPGLMSRRPRPRGESVLTRPVLVTVGLAGLAITLALLGLIKLGQAHYDSAATGQSIAFTAFSLCLVVAAFECRSETGSVLTAATFDSKQMNWVALTQLVLSVLVTQMDGFRRLLGTTEIDARQFGWALLAALALLVAWELGKLLARRSRARLRSPAPAGNEPRP</sequence>
<dbReference type="SUPFAM" id="SSF81665">
    <property type="entry name" value="Calcium ATPase, transmembrane domain M"/>
    <property type="match status" value="1"/>
</dbReference>
<feature type="transmembrane region" description="Helical" evidence="14">
    <location>
        <begin position="735"/>
        <end position="753"/>
    </location>
</feature>
<accession>A0A117R1I7</accession>
<evidence type="ECO:0000256" key="7">
    <source>
        <dbReference type="ARBA" id="ARBA00022840"/>
    </source>
</evidence>
<dbReference type="InterPro" id="IPR050510">
    <property type="entry name" value="Cation_transp_ATPase_P-type"/>
</dbReference>
<comment type="catalytic activity">
    <reaction evidence="12">
        <text>ATP + H2O = ADP + phosphate + H(+)</text>
        <dbReference type="Rhea" id="RHEA:13065"/>
        <dbReference type="ChEBI" id="CHEBI:15377"/>
        <dbReference type="ChEBI" id="CHEBI:15378"/>
        <dbReference type="ChEBI" id="CHEBI:30616"/>
        <dbReference type="ChEBI" id="CHEBI:43474"/>
        <dbReference type="ChEBI" id="CHEBI:456216"/>
    </reaction>
</comment>
<dbReference type="GO" id="GO:1990573">
    <property type="term" value="P:potassium ion import across plasma membrane"/>
    <property type="evidence" value="ECO:0007669"/>
    <property type="project" value="TreeGrafter"/>
</dbReference>
<dbReference type="InterPro" id="IPR044492">
    <property type="entry name" value="P_typ_ATPase_HD_dom"/>
</dbReference>
<evidence type="ECO:0000313" key="16">
    <source>
        <dbReference type="EMBL" id="KUN65966.1"/>
    </source>
</evidence>
<dbReference type="Gene3D" id="2.70.150.10">
    <property type="entry name" value="Calcium-transporting ATPase, cytoplasmic transduction domain A"/>
    <property type="match status" value="1"/>
</dbReference>
<dbReference type="PRINTS" id="PR00119">
    <property type="entry name" value="CATATPASE"/>
</dbReference>
<dbReference type="InterPro" id="IPR004014">
    <property type="entry name" value="ATPase_P-typ_cation-transptr_N"/>
</dbReference>
<evidence type="ECO:0000256" key="13">
    <source>
        <dbReference type="SAM" id="MobiDB-lite"/>
    </source>
</evidence>
<dbReference type="InterPro" id="IPR023298">
    <property type="entry name" value="ATPase_P-typ_TM_dom_sf"/>
</dbReference>
<dbReference type="Gene3D" id="3.40.50.1000">
    <property type="entry name" value="HAD superfamily/HAD-like"/>
    <property type="match status" value="1"/>
</dbReference>
<dbReference type="GO" id="GO:0030007">
    <property type="term" value="P:intracellular potassium ion homeostasis"/>
    <property type="evidence" value="ECO:0007669"/>
    <property type="project" value="TreeGrafter"/>
</dbReference>
<dbReference type="SUPFAM" id="SSF56784">
    <property type="entry name" value="HAD-like"/>
    <property type="match status" value="1"/>
</dbReference>
<evidence type="ECO:0000259" key="15">
    <source>
        <dbReference type="SMART" id="SM00831"/>
    </source>
</evidence>
<dbReference type="InterPro" id="IPR023299">
    <property type="entry name" value="ATPase_P-typ_cyto_dom_N"/>
</dbReference>
<keyword evidence="4" id="KW-0597">Phosphoprotein</keyword>
<dbReference type="FunFam" id="2.70.150.10:FF:000160">
    <property type="entry name" value="Sarcoplasmic/endoplasmic reticulum calcium ATPase 1"/>
    <property type="match status" value="1"/>
</dbReference>
<keyword evidence="10 14" id="KW-1133">Transmembrane helix</keyword>
<evidence type="ECO:0000256" key="14">
    <source>
        <dbReference type="SAM" id="Phobius"/>
    </source>
</evidence>
<comment type="similarity">
    <text evidence="2">Belongs to the cation transport ATPase (P-type) (TC 3.A.3) family. Type IIA subfamily.</text>
</comment>
<dbReference type="InterPro" id="IPR006068">
    <property type="entry name" value="ATPase_P-typ_cation-transptr_C"/>
</dbReference>
<evidence type="ECO:0000256" key="2">
    <source>
        <dbReference type="ARBA" id="ARBA00005675"/>
    </source>
</evidence>
<dbReference type="PROSITE" id="PS00154">
    <property type="entry name" value="ATPASE_E1_E2"/>
    <property type="match status" value="1"/>
</dbReference>
<dbReference type="RefSeq" id="WP_062239183.1">
    <property type="nucleotide sequence ID" value="NZ_JBEYRZ010000027.1"/>
</dbReference>
<feature type="transmembrane region" description="Helical" evidence="14">
    <location>
        <begin position="702"/>
        <end position="723"/>
    </location>
</feature>
<dbReference type="Pfam" id="PF13246">
    <property type="entry name" value="Cation_ATPase"/>
    <property type="match status" value="1"/>
</dbReference>
<dbReference type="PANTHER" id="PTHR43294:SF21">
    <property type="entry name" value="CATION TRANSPORTING ATPASE"/>
    <property type="match status" value="1"/>
</dbReference>
<dbReference type="SFLD" id="SFLDF00027">
    <property type="entry name" value="p-type_atpase"/>
    <property type="match status" value="1"/>
</dbReference>
<dbReference type="GO" id="GO:0036376">
    <property type="term" value="P:sodium ion export across plasma membrane"/>
    <property type="evidence" value="ECO:0007669"/>
    <property type="project" value="TreeGrafter"/>
</dbReference>
<reference evidence="16 17" key="1">
    <citation type="submission" date="2015-10" db="EMBL/GenBank/DDBJ databases">
        <title>Draft genome sequence of Streptomyces griseorubiginosus DSM 40469, type strain for the species Streptomyces griseorubiginosus.</title>
        <authorList>
            <person name="Ruckert C."/>
            <person name="Winkler A."/>
            <person name="Kalinowski J."/>
            <person name="Kampfer P."/>
            <person name="Glaeser S."/>
        </authorList>
    </citation>
    <scope>NUCLEOTIDE SEQUENCE [LARGE SCALE GENOMIC DNA]</scope>
    <source>
        <strain evidence="16 17">DSM 40469</strain>
    </source>
</reference>
<dbReference type="SFLD" id="SFLDS00003">
    <property type="entry name" value="Haloacid_Dehalogenase"/>
    <property type="match status" value="1"/>
</dbReference>
<evidence type="ECO:0000256" key="5">
    <source>
        <dbReference type="ARBA" id="ARBA00022692"/>
    </source>
</evidence>
<dbReference type="InterPro" id="IPR023214">
    <property type="entry name" value="HAD_sf"/>
</dbReference>
<dbReference type="SMART" id="SM00831">
    <property type="entry name" value="Cation_ATPase_N"/>
    <property type="match status" value="1"/>
</dbReference>
<dbReference type="PANTHER" id="PTHR43294">
    <property type="entry name" value="SODIUM/POTASSIUM-TRANSPORTING ATPASE SUBUNIT ALPHA"/>
    <property type="match status" value="1"/>
</dbReference>
<feature type="transmembrane region" description="Helical" evidence="14">
    <location>
        <begin position="258"/>
        <end position="277"/>
    </location>
</feature>
<organism evidence="16 17">
    <name type="scientific">Streptomyces griseorubiginosus</name>
    <dbReference type="NCBI Taxonomy" id="67304"/>
    <lineage>
        <taxon>Bacteria</taxon>
        <taxon>Bacillati</taxon>
        <taxon>Actinomycetota</taxon>
        <taxon>Actinomycetes</taxon>
        <taxon>Kitasatosporales</taxon>
        <taxon>Streptomycetaceae</taxon>
        <taxon>Streptomyces</taxon>
    </lineage>
</organism>
<dbReference type="InterPro" id="IPR018303">
    <property type="entry name" value="ATPase_P-typ_P_site"/>
</dbReference>
<evidence type="ECO:0000256" key="10">
    <source>
        <dbReference type="ARBA" id="ARBA00022989"/>
    </source>
</evidence>
<keyword evidence="7" id="KW-0067">ATP-binding</keyword>
<dbReference type="GO" id="GO:1902600">
    <property type="term" value="P:proton transmembrane transport"/>
    <property type="evidence" value="ECO:0007669"/>
    <property type="project" value="TreeGrafter"/>
</dbReference>
<name>A0A117R1I7_9ACTN</name>
<dbReference type="Pfam" id="PF08282">
    <property type="entry name" value="Hydrolase_3"/>
    <property type="match status" value="1"/>
</dbReference>
<evidence type="ECO:0000256" key="11">
    <source>
        <dbReference type="ARBA" id="ARBA00023136"/>
    </source>
</evidence>
<dbReference type="InterPro" id="IPR059000">
    <property type="entry name" value="ATPase_P-type_domA"/>
</dbReference>
<gene>
    <name evidence="16" type="ORF">AQJ54_19940</name>
</gene>
<dbReference type="Gene3D" id="1.20.1110.10">
    <property type="entry name" value="Calcium-transporting ATPase, transmembrane domain"/>
    <property type="match status" value="1"/>
</dbReference>
<feature type="domain" description="Cation-transporting P-type ATPase N-terminal" evidence="15">
    <location>
        <begin position="18"/>
        <end position="92"/>
    </location>
</feature>
<keyword evidence="6" id="KW-0547">Nucleotide-binding</keyword>
<dbReference type="Pfam" id="PF00689">
    <property type="entry name" value="Cation_ATPase_C"/>
    <property type="match status" value="1"/>
</dbReference>
<dbReference type="GO" id="GO:0005886">
    <property type="term" value="C:plasma membrane"/>
    <property type="evidence" value="ECO:0007669"/>
    <property type="project" value="UniProtKB-SubCell"/>
</dbReference>
<evidence type="ECO:0000256" key="3">
    <source>
        <dbReference type="ARBA" id="ARBA00022475"/>
    </source>
</evidence>
<comment type="caution">
    <text evidence="16">The sequence shown here is derived from an EMBL/GenBank/DDBJ whole genome shotgun (WGS) entry which is preliminary data.</text>
</comment>
<feature type="transmembrane region" description="Helical" evidence="14">
    <location>
        <begin position="773"/>
        <end position="796"/>
    </location>
</feature>
<dbReference type="SUPFAM" id="SSF81660">
    <property type="entry name" value="Metal cation-transporting ATPase, ATP-binding domain N"/>
    <property type="match status" value="1"/>
</dbReference>
<dbReference type="Proteomes" id="UP000054375">
    <property type="component" value="Unassembled WGS sequence"/>
</dbReference>
<dbReference type="InterPro" id="IPR001757">
    <property type="entry name" value="P_typ_ATPase"/>
</dbReference>
<feature type="transmembrane region" description="Helical" evidence="14">
    <location>
        <begin position="74"/>
        <end position="90"/>
    </location>
</feature>
<proteinExistence type="inferred from homology"/>
<dbReference type="InterPro" id="IPR036412">
    <property type="entry name" value="HAD-like_sf"/>
</dbReference>
<dbReference type="SUPFAM" id="SSF81653">
    <property type="entry name" value="Calcium ATPase, transduction domain A"/>
    <property type="match status" value="1"/>
</dbReference>
<dbReference type="SFLD" id="SFLDG00002">
    <property type="entry name" value="C1.7:_P-type_atpase_like"/>
    <property type="match status" value="1"/>
</dbReference>
<dbReference type="AlphaFoldDB" id="A0A117R1I7"/>
<keyword evidence="8" id="KW-0460">Magnesium</keyword>
<keyword evidence="17" id="KW-1185">Reference proteome</keyword>
<dbReference type="Gene3D" id="3.40.1110.10">
    <property type="entry name" value="Calcium-transporting ATPase, cytoplasmic domain N"/>
    <property type="match status" value="1"/>
</dbReference>
<feature type="transmembrane region" description="Helical" evidence="14">
    <location>
        <begin position="808"/>
        <end position="826"/>
    </location>
</feature>
<dbReference type="GO" id="GO:0005391">
    <property type="term" value="F:P-type sodium:potassium-exchanging transporter activity"/>
    <property type="evidence" value="ECO:0007669"/>
    <property type="project" value="TreeGrafter"/>
</dbReference>
<dbReference type="InterPro" id="IPR008250">
    <property type="entry name" value="ATPase_P-typ_transduc_dom_A_sf"/>
</dbReference>
<evidence type="ECO:0000256" key="1">
    <source>
        <dbReference type="ARBA" id="ARBA00004651"/>
    </source>
</evidence>
<dbReference type="GO" id="GO:0016887">
    <property type="term" value="F:ATP hydrolysis activity"/>
    <property type="evidence" value="ECO:0007669"/>
    <property type="project" value="InterPro"/>
</dbReference>